<proteinExistence type="predicted"/>
<organism evidence="1">
    <name type="scientific">Rhizophora mucronata</name>
    <name type="common">Asiatic mangrove</name>
    <dbReference type="NCBI Taxonomy" id="61149"/>
    <lineage>
        <taxon>Eukaryota</taxon>
        <taxon>Viridiplantae</taxon>
        <taxon>Streptophyta</taxon>
        <taxon>Embryophyta</taxon>
        <taxon>Tracheophyta</taxon>
        <taxon>Spermatophyta</taxon>
        <taxon>Magnoliopsida</taxon>
        <taxon>eudicotyledons</taxon>
        <taxon>Gunneridae</taxon>
        <taxon>Pentapetalae</taxon>
        <taxon>rosids</taxon>
        <taxon>fabids</taxon>
        <taxon>Malpighiales</taxon>
        <taxon>Rhizophoraceae</taxon>
        <taxon>Rhizophora</taxon>
    </lineage>
</organism>
<dbReference type="AlphaFoldDB" id="A0A2P2P9U7"/>
<protein>
    <submittedName>
        <fullName evidence="1">Uncharacterized protein</fullName>
    </submittedName>
</protein>
<sequence length="37" mass="4428">MVGNSDPKNRFLWKKNYMFQAFRKQGCVYTNQIQNTA</sequence>
<accession>A0A2P2P9U7</accession>
<name>A0A2P2P9U7_RHIMU</name>
<reference evidence="1" key="1">
    <citation type="submission" date="2018-02" db="EMBL/GenBank/DDBJ databases">
        <title>Rhizophora mucronata_Transcriptome.</title>
        <authorList>
            <person name="Meera S.P."/>
            <person name="Sreeshan A."/>
            <person name="Augustine A."/>
        </authorList>
    </citation>
    <scope>NUCLEOTIDE SEQUENCE</scope>
    <source>
        <tissue evidence="1">Leaf</tissue>
    </source>
</reference>
<dbReference type="EMBL" id="GGEC01070983">
    <property type="protein sequence ID" value="MBX51467.1"/>
    <property type="molecule type" value="Transcribed_RNA"/>
</dbReference>
<evidence type="ECO:0000313" key="1">
    <source>
        <dbReference type="EMBL" id="MBX51467.1"/>
    </source>
</evidence>